<sequence>MNHKKTIKSLFLGFVLAGFCFEASAQHITRNLYSDEAEIQASGSVTLADGFYVPQNKNLRVFTGYSFRECAAFLSTPSVEQNYVSTKVFKVAGVTEANLNSPRNTCEVNQSIQYIDGLGRPLQTVTVQGSPSFKDVVQPFAYDAFGRENKKYLPYTAAGNSGAYRSDALAAQAGFYNSPVAGIPAIPGAAFAETKFEASPLNRVLEQGAPGAVWQPAGSRSAGSGRTMVSDYGANTAADGVKLWTVNAGSASAGVYQVGTLQKTISKDENWVSGKSGTVEEFKDLEGQVVLKRLWETESKSLSTYYVYDELGNLRYVLPPAVNEGTDKSTGVISSFTENDAVFDQFIYGYHYDERKRLAEKKIPGKGWEFMVYNNLDQLVLSQDARQRTTGQWIYSKYDALGRVTSTGMYTDASSRTVLQTSLNGQTTLWENRPEGLDYSNVAFPQSATEQLTVNYYDNYGVPGIPNNQSSGYTSQLTGLLTATRVKVLGSSDELWTVNYYDKEARVLKVYKQHYKGGSLNASNYDEVENTYNFAGELTASTRNHYRLGGALTTIATRHEYDHMGRKKASFESINGAAELVLNKLDYNEVGQLMKKSLHSTDGTNFLQYSTYAYTPRGWLKSSTSDQFNLSLQYNEGAAPQYNGNIAAQQWGPGLGNAFNYSYDALNRLLSGIGSGPAAAGKSEALSYDVMGNIMSLNRNGALGTYSYTGNRLNQVSGGLATGVYGYDENGNATTDGRNGVNIVYNKLDLPATVNKGGLSMAYIYDAAGVKLRKVSNGTSRDYIDGIEYNGADIDIIHTEEGVARRLGTDYSYEYNLTDHLGNVRYTFHKHPVTGALEGIQSDDYYPFGKRFADGGVNKYLYNGKELQDELGQLDYGARFYDPEIGRWNVVDPLAEKSRRFSPYVYGNNNPIRFIDPDGMKAADWYQSDETRTVKWFDGSGDQDGYTHIGAQGTVTSSGSTQGNNGVVNLNSDGTATNATTGETVTSSVSGKTSIVAKDNGDFAILNKINDFITGGSVSRMSAAMDTYDREGSQAYLYHMIGNAHTDEMMNFMSGARNFGSSRAATVEGIEDVLENPKLLQGKSLGQVQQALGSSKGWVNDVMRQSKRADGWVLREMNSAGTNPTGRMIQYHPGTPRHFGGSPYWKVSTGPGGTVRFPQ</sequence>
<feature type="signal peptide" evidence="1">
    <location>
        <begin position="1"/>
        <end position="25"/>
    </location>
</feature>
<reference evidence="3 4" key="1">
    <citation type="submission" date="2018-06" db="EMBL/GenBank/DDBJ databases">
        <title>Genomic Encyclopedia of Archaeal and Bacterial Type Strains, Phase II (KMG-II): from individual species to whole genera.</title>
        <authorList>
            <person name="Goeker M."/>
        </authorList>
    </citation>
    <scope>NUCLEOTIDE SEQUENCE [LARGE SCALE GENOMIC DNA]</scope>
    <source>
        <strain evidence="3 4">DSM 27372</strain>
    </source>
</reference>
<keyword evidence="1" id="KW-0732">Signal</keyword>
<gene>
    <name evidence="3" type="ORF">B0O44_1107</name>
</gene>
<dbReference type="Proteomes" id="UP000248198">
    <property type="component" value="Unassembled WGS sequence"/>
</dbReference>
<evidence type="ECO:0000259" key="2">
    <source>
        <dbReference type="Pfam" id="PF20041"/>
    </source>
</evidence>
<dbReference type="InterPro" id="IPR045619">
    <property type="entry name" value="DUF6443"/>
</dbReference>
<organism evidence="3 4">
    <name type="scientific">Pedobacter nutrimenti</name>
    <dbReference type="NCBI Taxonomy" id="1241337"/>
    <lineage>
        <taxon>Bacteria</taxon>
        <taxon>Pseudomonadati</taxon>
        <taxon>Bacteroidota</taxon>
        <taxon>Sphingobacteriia</taxon>
        <taxon>Sphingobacteriales</taxon>
        <taxon>Sphingobacteriaceae</taxon>
        <taxon>Pedobacter</taxon>
    </lineage>
</organism>
<dbReference type="OrthoDB" id="1191296at2"/>
<dbReference type="Gene3D" id="2.180.10.10">
    <property type="entry name" value="RHS repeat-associated core"/>
    <property type="match status" value="1"/>
</dbReference>
<dbReference type="Pfam" id="PF20041">
    <property type="entry name" value="DUF6443"/>
    <property type="match status" value="1"/>
</dbReference>
<dbReference type="PANTHER" id="PTHR32305:SF15">
    <property type="entry name" value="PROTEIN RHSA-RELATED"/>
    <property type="match status" value="1"/>
</dbReference>
<keyword evidence="4" id="KW-1185">Reference proteome</keyword>
<feature type="chain" id="PRO_5016340807" evidence="1">
    <location>
        <begin position="26"/>
        <end position="1159"/>
    </location>
</feature>
<comment type="caution">
    <text evidence="3">The sequence shown here is derived from an EMBL/GenBank/DDBJ whole genome shotgun (WGS) entry which is preliminary data.</text>
</comment>
<dbReference type="InterPro" id="IPR050708">
    <property type="entry name" value="T6SS_VgrG/RHS"/>
</dbReference>
<dbReference type="AlphaFoldDB" id="A0A318U775"/>
<dbReference type="EMBL" id="QKLU01000010">
    <property type="protein sequence ID" value="PYF69369.1"/>
    <property type="molecule type" value="Genomic_DNA"/>
</dbReference>
<feature type="domain" description="DUF6443" evidence="2">
    <location>
        <begin position="94"/>
        <end position="220"/>
    </location>
</feature>
<dbReference type="RefSeq" id="WP_110834337.1">
    <property type="nucleotide sequence ID" value="NZ_QKLU01000010.1"/>
</dbReference>
<evidence type="ECO:0000256" key="1">
    <source>
        <dbReference type="SAM" id="SignalP"/>
    </source>
</evidence>
<evidence type="ECO:0000313" key="3">
    <source>
        <dbReference type="EMBL" id="PYF69369.1"/>
    </source>
</evidence>
<dbReference type="PANTHER" id="PTHR32305">
    <property type="match status" value="1"/>
</dbReference>
<accession>A0A318U775</accession>
<protein>
    <submittedName>
        <fullName evidence="3">RHS repeat-associated protein</fullName>
    </submittedName>
</protein>
<proteinExistence type="predicted"/>
<dbReference type="InterPro" id="IPR022385">
    <property type="entry name" value="Rhs_assc_core"/>
</dbReference>
<evidence type="ECO:0000313" key="4">
    <source>
        <dbReference type="Proteomes" id="UP000248198"/>
    </source>
</evidence>
<name>A0A318U775_9SPHI</name>
<dbReference type="NCBIfam" id="TIGR03696">
    <property type="entry name" value="Rhs_assc_core"/>
    <property type="match status" value="1"/>
</dbReference>